<accession>A0ACB0LS24</accession>
<gene>
    <name evidence="1" type="ORF">MILVUS5_LOCUS36013</name>
</gene>
<dbReference type="EMBL" id="CASHSV030000615">
    <property type="protein sequence ID" value="CAJ2672375.1"/>
    <property type="molecule type" value="Genomic_DNA"/>
</dbReference>
<evidence type="ECO:0000313" key="1">
    <source>
        <dbReference type="EMBL" id="CAJ2672375.1"/>
    </source>
</evidence>
<evidence type="ECO:0000313" key="2">
    <source>
        <dbReference type="Proteomes" id="UP001177021"/>
    </source>
</evidence>
<organism evidence="1 2">
    <name type="scientific">Trifolium pratense</name>
    <name type="common">Red clover</name>
    <dbReference type="NCBI Taxonomy" id="57577"/>
    <lineage>
        <taxon>Eukaryota</taxon>
        <taxon>Viridiplantae</taxon>
        <taxon>Streptophyta</taxon>
        <taxon>Embryophyta</taxon>
        <taxon>Tracheophyta</taxon>
        <taxon>Spermatophyta</taxon>
        <taxon>Magnoliopsida</taxon>
        <taxon>eudicotyledons</taxon>
        <taxon>Gunneridae</taxon>
        <taxon>Pentapetalae</taxon>
        <taxon>rosids</taxon>
        <taxon>fabids</taxon>
        <taxon>Fabales</taxon>
        <taxon>Fabaceae</taxon>
        <taxon>Papilionoideae</taxon>
        <taxon>50 kb inversion clade</taxon>
        <taxon>NPAAA clade</taxon>
        <taxon>Hologalegina</taxon>
        <taxon>IRL clade</taxon>
        <taxon>Trifolieae</taxon>
        <taxon>Trifolium</taxon>
    </lineage>
</organism>
<protein>
    <submittedName>
        <fullName evidence="1">Uncharacterized protein</fullName>
    </submittedName>
</protein>
<dbReference type="Proteomes" id="UP001177021">
    <property type="component" value="Unassembled WGS sequence"/>
</dbReference>
<sequence>MADDSSSIYEYFKQQQQQQQLQQQQPSSSTRSGGRRSSSSTTKTFQCLFCYRKFYTSQALGGHQNAHKLERAAAKTRTINLNNYTTTTNNNNNNVGTVSFSSPQPQQSPPSFSFMNEPENLTTMSHQQLEPFHPHYEYPYWQNLEMEQFHQTQHPQFHQNQQYHVTTNTFPMDPFNGSSSASYYTHPDEQHVFYNNATDDVAAAGSPSHDASENVNLDLTLHL</sequence>
<comment type="caution">
    <text evidence="1">The sequence shown here is derived from an EMBL/GenBank/DDBJ whole genome shotgun (WGS) entry which is preliminary data.</text>
</comment>
<reference evidence="1" key="1">
    <citation type="submission" date="2023-10" db="EMBL/GenBank/DDBJ databases">
        <authorList>
            <person name="Rodriguez Cubillos JULIANA M."/>
            <person name="De Vega J."/>
        </authorList>
    </citation>
    <scope>NUCLEOTIDE SEQUENCE</scope>
</reference>
<name>A0ACB0LS24_TRIPR</name>
<proteinExistence type="predicted"/>
<keyword evidence="2" id="KW-1185">Reference proteome</keyword>